<evidence type="ECO:0000313" key="2">
    <source>
        <dbReference type="Proteomes" id="UP000271624"/>
    </source>
</evidence>
<name>A0A3S1AYW9_9CYAN</name>
<dbReference type="SUPFAM" id="SSF48613">
    <property type="entry name" value="Heme oxygenase-like"/>
    <property type="match status" value="1"/>
</dbReference>
<dbReference type="AlphaFoldDB" id="A0A3S1AYW9"/>
<evidence type="ECO:0000313" key="1">
    <source>
        <dbReference type="EMBL" id="RUT01564.1"/>
    </source>
</evidence>
<dbReference type="RefSeq" id="WP_127084827.1">
    <property type="nucleotide sequence ID" value="NZ_RSCL01000019.1"/>
</dbReference>
<sequence>MEMNNPRQKARLAMKDSVPTSLWSDNESFITNLRSSLKYHPVATHPIIATLNQGAFDREQMKRIHLEYRHAIVQIFTDALLIAQYQTHKLEQQLKPGSKMYARFLLTLNNLDEFGFQPGFDQYGYYQGNPHKAHYPLFERVLDELGISLEERQRYIPSKIASQVRKCLEDSYHDLSSITSLLAVAEQEVVLFSAPLRENIKAIGINVTTGYYVCHGTSDDMQAEANDDTHEDDLWYVLMQAISPAQYDDITKLCQKYCDLWVEFWDAQMNLLIGSSSRHKTTMLA</sequence>
<gene>
    <name evidence="1" type="ORF">DSM106972_066610</name>
</gene>
<dbReference type="Proteomes" id="UP000271624">
    <property type="component" value="Unassembled WGS sequence"/>
</dbReference>
<organism evidence="1 2">
    <name type="scientific">Dulcicalothrix desertica PCC 7102</name>
    <dbReference type="NCBI Taxonomy" id="232991"/>
    <lineage>
        <taxon>Bacteria</taxon>
        <taxon>Bacillati</taxon>
        <taxon>Cyanobacteriota</taxon>
        <taxon>Cyanophyceae</taxon>
        <taxon>Nostocales</taxon>
        <taxon>Calotrichaceae</taxon>
        <taxon>Dulcicalothrix</taxon>
    </lineage>
</organism>
<dbReference type="OrthoDB" id="516940at2"/>
<reference evidence="1" key="2">
    <citation type="journal article" date="2019" name="Genome Biol. Evol.">
        <title>Day and night: Metabolic profiles and evolutionary relationships of six axenic non-marine cyanobacteria.</title>
        <authorList>
            <person name="Will S.E."/>
            <person name="Henke P."/>
            <person name="Boedeker C."/>
            <person name="Huang S."/>
            <person name="Brinkmann H."/>
            <person name="Rohde M."/>
            <person name="Jarek M."/>
            <person name="Friedl T."/>
            <person name="Seufert S."/>
            <person name="Schumacher M."/>
            <person name="Overmann J."/>
            <person name="Neumann-Schaal M."/>
            <person name="Petersen J."/>
        </authorList>
    </citation>
    <scope>NUCLEOTIDE SEQUENCE [LARGE SCALE GENOMIC DNA]</scope>
    <source>
        <strain evidence="1">PCC 7102</strain>
    </source>
</reference>
<comment type="caution">
    <text evidence="1">The sequence shown here is derived from an EMBL/GenBank/DDBJ whole genome shotgun (WGS) entry which is preliminary data.</text>
</comment>
<proteinExistence type="predicted"/>
<evidence type="ECO:0008006" key="3">
    <source>
        <dbReference type="Google" id="ProtNLM"/>
    </source>
</evidence>
<dbReference type="InterPro" id="IPR016084">
    <property type="entry name" value="Haem_Oase-like_multi-hlx"/>
</dbReference>
<accession>A0A3S1AYW9</accession>
<dbReference type="Gene3D" id="1.20.910.10">
    <property type="entry name" value="Heme oxygenase-like"/>
    <property type="match status" value="1"/>
</dbReference>
<keyword evidence="2" id="KW-1185">Reference proteome</keyword>
<reference evidence="1" key="1">
    <citation type="submission" date="2018-12" db="EMBL/GenBank/DDBJ databases">
        <authorList>
            <person name="Will S."/>
            <person name="Neumann-Schaal M."/>
            <person name="Henke P."/>
        </authorList>
    </citation>
    <scope>NUCLEOTIDE SEQUENCE</scope>
    <source>
        <strain evidence="1">PCC 7102</strain>
    </source>
</reference>
<protein>
    <recommendedName>
        <fullName evidence="3">Iron-containing redox enzyme family protein</fullName>
    </recommendedName>
</protein>
<dbReference type="EMBL" id="RSCL01000019">
    <property type="protein sequence ID" value="RUT01564.1"/>
    <property type="molecule type" value="Genomic_DNA"/>
</dbReference>